<dbReference type="EMBL" id="KI894011">
    <property type="protein sequence ID" value="OCF49965.1"/>
    <property type="molecule type" value="Genomic_DNA"/>
</dbReference>
<dbReference type="KEGG" id="kpin:30172865"/>
<evidence type="ECO:0000313" key="3">
    <source>
        <dbReference type="Proteomes" id="UP000094020"/>
    </source>
</evidence>
<keyword evidence="3" id="KW-1185">Reference proteome</keyword>
<organism evidence="1">
    <name type="scientific">Kwoniella pini CBS 10737</name>
    <dbReference type="NCBI Taxonomy" id="1296096"/>
    <lineage>
        <taxon>Eukaryota</taxon>
        <taxon>Fungi</taxon>
        <taxon>Dikarya</taxon>
        <taxon>Basidiomycota</taxon>
        <taxon>Agaricomycotina</taxon>
        <taxon>Tremellomycetes</taxon>
        <taxon>Tremellales</taxon>
        <taxon>Cryptococcaceae</taxon>
        <taxon>Kwoniella</taxon>
    </lineage>
</organism>
<reference evidence="1" key="3">
    <citation type="submission" date="2016-07" db="EMBL/GenBank/DDBJ databases">
        <title>Evolution of pathogenesis and genome organization in the Tremellales.</title>
        <authorList>
            <person name="Cuomo C."/>
            <person name="Litvintseva A."/>
            <person name="Heitman J."/>
            <person name="Chen Y."/>
            <person name="Sun S."/>
            <person name="Springer D."/>
            <person name="Dromer F."/>
            <person name="Young S."/>
            <person name="Zeng Q."/>
            <person name="Chapman S."/>
            <person name="Gujja S."/>
            <person name="Saif S."/>
            <person name="Birren B."/>
        </authorList>
    </citation>
    <scope>NUCLEOTIDE SEQUENCE</scope>
    <source>
        <strain evidence="1">CBS 10737</strain>
    </source>
</reference>
<evidence type="ECO:0000313" key="1">
    <source>
        <dbReference type="EMBL" id="OCF49965.1"/>
    </source>
</evidence>
<dbReference type="Proteomes" id="UP000094020">
    <property type="component" value="Chromosome 5"/>
</dbReference>
<gene>
    <name evidence="1" type="ORF">I206_04496</name>
    <name evidence="2" type="ORF">I206_103931</name>
</gene>
<protein>
    <submittedName>
        <fullName evidence="1">Uncharacterized protein</fullName>
    </submittedName>
</protein>
<sequence>MTRRSPPSHLIFLPPHIPTPVRGALKYTLPSHPPPLPTFSRVTSCNAHSCGDSQKGTSNINSGAHPYECYISAQEGSKPPWVRSRGIDLAEKELGDNWGLSKPKEVVLYR</sequence>
<reference evidence="2" key="2">
    <citation type="submission" date="2013-07" db="EMBL/GenBank/DDBJ databases">
        <authorList>
            <consortium name="The Broad Institute Genome Sequencing Platform"/>
            <person name="Cuomo C."/>
            <person name="Litvintseva A."/>
            <person name="Chen Y."/>
            <person name="Heitman J."/>
            <person name="Sun S."/>
            <person name="Springer D."/>
            <person name="Dromer F."/>
            <person name="Young S.K."/>
            <person name="Zeng Q."/>
            <person name="Gargeya S."/>
            <person name="Fitzgerald M."/>
            <person name="Abouelleil A."/>
            <person name="Alvarado L."/>
            <person name="Berlin A.M."/>
            <person name="Chapman S.B."/>
            <person name="Dewar J."/>
            <person name="Goldberg J."/>
            <person name="Griggs A."/>
            <person name="Gujja S."/>
            <person name="Hansen M."/>
            <person name="Howarth C."/>
            <person name="Imamovic A."/>
            <person name="Larimer J."/>
            <person name="McCowan C."/>
            <person name="Murphy C."/>
            <person name="Pearson M."/>
            <person name="Priest M."/>
            <person name="Roberts A."/>
            <person name="Saif S."/>
            <person name="Shea T."/>
            <person name="Sykes S."/>
            <person name="Wortman J."/>
            <person name="Nusbaum C."/>
            <person name="Birren B."/>
        </authorList>
    </citation>
    <scope>NUCLEOTIDE SEQUENCE</scope>
    <source>
        <strain evidence="2">CBS 10737</strain>
    </source>
</reference>
<reference evidence="2" key="4">
    <citation type="submission" date="2024-02" db="EMBL/GenBank/DDBJ databases">
        <title>Comparative genomics of Cryptococcus and Kwoniella reveals pathogenesis evolution and contrasting modes of karyotype evolution via chromosome fusion or intercentromeric recombination.</title>
        <authorList>
            <person name="Coelho M.A."/>
            <person name="David-Palma M."/>
            <person name="Shea T."/>
            <person name="Bowers K."/>
            <person name="McGinley-Smith S."/>
            <person name="Mohammad A.W."/>
            <person name="Gnirke A."/>
            <person name="Yurkov A.M."/>
            <person name="Nowrousian M."/>
            <person name="Sun S."/>
            <person name="Cuomo C.A."/>
            <person name="Heitman J."/>
        </authorList>
    </citation>
    <scope>NUCLEOTIDE SEQUENCE</scope>
    <source>
        <strain evidence="2">CBS 10737</strain>
    </source>
</reference>
<dbReference type="RefSeq" id="XP_019011184.1">
    <property type="nucleotide sequence ID" value="XM_019156226.1"/>
</dbReference>
<name>A0A1B9I391_9TREE</name>
<dbReference type="OrthoDB" id="2563401at2759"/>
<dbReference type="GeneID" id="30172865"/>
<dbReference type="EMBL" id="CP144523">
    <property type="protein sequence ID" value="WWC69987.1"/>
    <property type="molecule type" value="Genomic_DNA"/>
</dbReference>
<reference evidence="1" key="1">
    <citation type="submission" date="2013-07" db="EMBL/GenBank/DDBJ databases">
        <title>The Genome Sequence of Cryptococcus pinus CBS10737.</title>
        <authorList>
            <consortium name="The Broad Institute Genome Sequencing Platform"/>
            <person name="Cuomo C."/>
            <person name="Litvintseva A."/>
            <person name="Chen Y."/>
            <person name="Heitman J."/>
            <person name="Sun S."/>
            <person name="Springer D."/>
            <person name="Dromer F."/>
            <person name="Young S.K."/>
            <person name="Zeng Q."/>
            <person name="Gargeya S."/>
            <person name="Fitzgerald M."/>
            <person name="Abouelleil A."/>
            <person name="Alvarado L."/>
            <person name="Berlin A.M."/>
            <person name="Chapman S.B."/>
            <person name="Dewar J."/>
            <person name="Goldberg J."/>
            <person name="Griggs A."/>
            <person name="Gujja S."/>
            <person name="Hansen M."/>
            <person name="Howarth C."/>
            <person name="Imamovic A."/>
            <person name="Larimer J."/>
            <person name="McCowan C."/>
            <person name="Murphy C."/>
            <person name="Pearson M."/>
            <person name="Priest M."/>
            <person name="Roberts A."/>
            <person name="Saif S."/>
            <person name="Shea T."/>
            <person name="Sykes S."/>
            <person name="Wortman J."/>
            <person name="Nusbaum C."/>
            <person name="Birren B."/>
        </authorList>
    </citation>
    <scope>NUCLEOTIDE SEQUENCE [LARGE SCALE GENOMIC DNA]</scope>
    <source>
        <strain evidence="1">CBS 10737</strain>
    </source>
</reference>
<evidence type="ECO:0000313" key="2">
    <source>
        <dbReference type="EMBL" id="WWC69987.1"/>
    </source>
</evidence>
<proteinExistence type="predicted"/>
<accession>A0A1B9I391</accession>
<dbReference type="AlphaFoldDB" id="A0A1B9I391"/>